<dbReference type="InterPro" id="IPR013762">
    <property type="entry name" value="Integrase-like_cat_sf"/>
</dbReference>
<name>U2BVD6_9BACE</name>
<dbReference type="CDD" id="cd01185">
    <property type="entry name" value="INTN1_C_like"/>
    <property type="match status" value="1"/>
</dbReference>
<keyword evidence="1" id="KW-0233">DNA recombination</keyword>
<dbReference type="PATRIC" id="fig|1321819.3.peg.2463"/>
<organism evidence="3 4">
    <name type="scientific">Bacteroides pyogenes F0041</name>
    <dbReference type="NCBI Taxonomy" id="1321819"/>
    <lineage>
        <taxon>Bacteria</taxon>
        <taxon>Pseudomonadati</taxon>
        <taxon>Bacteroidota</taxon>
        <taxon>Bacteroidia</taxon>
        <taxon>Bacteroidales</taxon>
        <taxon>Bacteroidaceae</taxon>
        <taxon>Bacteroides</taxon>
    </lineage>
</organism>
<dbReference type="InterPro" id="IPR002104">
    <property type="entry name" value="Integrase_catalytic"/>
</dbReference>
<reference evidence="3 4" key="1">
    <citation type="submission" date="2013-08" db="EMBL/GenBank/DDBJ databases">
        <authorList>
            <person name="Weinstock G."/>
            <person name="Sodergren E."/>
            <person name="Wylie T."/>
            <person name="Fulton L."/>
            <person name="Fulton R."/>
            <person name="Fronick C."/>
            <person name="O'Laughlin M."/>
            <person name="Godfrey J."/>
            <person name="Miner T."/>
            <person name="Herter B."/>
            <person name="Appelbaum E."/>
            <person name="Cordes M."/>
            <person name="Lek S."/>
            <person name="Wollam A."/>
            <person name="Pepin K.H."/>
            <person name="Palsikar V.B."/>
            <person name="Mitreva M."/>
            <person name="Wilson R.K."/>
        </authorList>
    </citation>
    <scope>NUCLEOTIDE SEQUENCE [LARGE SCALE GENOMIC DNA]</scope>
    <source>
        <strain evidence="3 4">F0041</strain>
    </source>
</reference>
<gene>
    <name evidence="3" type="ORF">HMPREF1981_02668</name>
</gene>
<dbReference type="InterPro" id="IPR050090">
    <property type="entry name" value="Tyrosine_recombinase_XerCD"/>
</dbReference>
<feature type="domain" description="Tyr recombinase" evidence="2">
    <location>
        <begin position="35"/>
        <end position="213"/>
    </location>
</feature>
<dbReference type="EMBL" id="AWSV01000143">
    <property type="protein sequence ID" value="ERI82159.1"/>
    <property type="molecule type" value="Genomic_DNA"/>
</dbReference>
<dbReference type="GO" id="GO:0006310">
    <property type="term" value="P:DNA recombination"/>
    <property type="evidence" value="ECO:0007669"/>
    <property type="project" value="UniProtKB-KW"/>
</dbReference>
<evidence type="ECO:0000313" key="4">
    <source>
        <dbReference type="Proteomes" id="UP000016496"/>
    </source>
</evidence>
<dbReference type="GO" id="GO:0015074">
    <property type="term" value="P:DNA integration"/>
    <property type="evidence" value="ECO:0007669"/>
    <property type="project" value="InterPro"/>
</dbReference>
<dbReference type="GO" id="GO:0003677">
    <property type="term" value="F:DNA binding"/>
    <property type="evidence" value="ECO:0007669"/>
    <property type="project" value="InterPro"/>
</dbReference>
<dbReference type="Gene3D" id="1.10.443.10">
    <property type="entry name" value="Intergrase catalytic core"/>
    <property type="match status" value="1"/>
</dbReference>
<dbReference type="PANTHER" id="PTHR30349:SF64">
    <property type="entry name" value="PROPHAGE INTEGRASE INTD-RELATED"/>
    <property type="match status" value="1"/>
</dbReference>
<proteinExistence type="predicted"/>
<dbReference type="InterPro" id="IPR011010">
    <property type="entry name" value="DNA_brk_join_enz"/>
</dbReference>
<evidence type="ECO:0000313" key="3">
    <source>
        <dbReference type="EMBL" id="ERI82159.1"/>
    </source>
</evidence>
<evidence type="ECO:0000256" key="1">
    <source>
        <dbReference type="ARBA" id="ARBA00023172"/>
    </source>
</evidence>
<dbReference type="SUPFAM" id="SSF56349">
    <property type="entry name" value="DNA breaking-rejoining enzymes"/>
    <property type="match status" value="1"/>
</dbReference>
<dbReference type="HOGENOM" id="CLU_033139_3_1_10"/>
<dbReference type="PANTHER" id="PTHR30349">
    <property type="entry name" value="PHAGE INTEGRASE-RELATED"/>
    <property type="match status" value="1"/>
</dbReference>
<dbReference type="PROSITE" id="PS51898">
    <property type="entry name" value="TYR_RECOMBINASE"/>
    <property type="match status" value="1"/>
</dbReference>
<dbReference type="Pfam" id="PF00589">
    <property type="entry name" value="Phage_integrase"/>
    <property type="match status" value="1"/>
</dbReference>
<sequence length="223" mass="25884">MKHLKNLKKVIRIALANEWIKKDPFYGIHFRIDEVNVEFLSKEELDRLMDKDFDIKRLEQVRNVFAFCCFTGMAFADVQQLSKEHLVRDNEGNLWIRKARQKTKQMCNIPVISPARKLIDKYSNQPDCVAKNVLLPVLSNQKMNAYLKEIADICGIQKRLTTHVARHTAATVVFLANEVSMENVAKILGHSNIRMTQHYAKVLDTSILRDMGNVERNFSKRQI</sequence>
<evidence type="ECO:0000259" key="2">
    <source>
        <dbReference type="PROSITE" id="PS51898"/>
    </source>
</evidence>
<accession>U2BVD6</accession>
<protein>
    <submittedName>
        <fullName evidence="3">Site-specific recombinase, phage integrase family</fullName>
    </submittedName>
</protein>
<dbReference type="Proteomes" id="UP000016496">
    <property type="component" value="Unassembled WGS sequence"/>
</dbReference>
<comment type="caution">
    <text evidence="3">The sequence shown here is derived from an EMBL/GenBank/DDBJ whole genome shotgun (WGS) entry which is preliminary data.</text>
</comment>
<dbReference type="AlphaFoldDB" id="U2BVD6"/>